<dbReference type="EMBL" id="UZAN01058046">
    <property type="protein sequence ID" value="VDP91893.1"/>
    <property type="molecule type" value="Genomic_DNA"/>
</dbReference>
<keyword evidence="10" id="KW-0539">Nucleus</keyword>
<dbReference type="Proteomes" id="UP000272942">
    <property type="component" value="Unassembled WGS sequence"/>
</dbReference>
<accession>A0A183B5Y6</accession>
<evidence type="ECO:0000313" key="15">
    <source>
        <dbReference type="EMBL" id="VDP91893.1"/>
    </source>
</evidence>
<dbReference type="SUPFAM" id="SSF47954">
    <property type="entry name" value="Cyclin-like"/>
    <property type="match status" value="2"/>
</dbReference>
<comment type="similarity">
    <text evidence="2">Belongs to the TFIIB family.</text>
</comment>
<dbReference type="FunFam" id="1.10.472.10:FF:000019">
    <property type="entry name" value="transcription initiation factor IIB"/>
    <property type="match status" value="1"/>
</dbReference>
<evidence type="ECO:0000256" key="13">
    <source>
        <dbReference type="SAM" id="Phobius"/>
    </source>
</evidence>
<evidence type="ECO:0000256" key="10">
    <source>
        <dbReference type="ARBA" id="ARBA00023242"/>
    </source>
</evidence>
<evidence type="ECO:0000259" key="14">
    <source>
        <dbReference type="SMART" id="SM00385"/>
    </source>
</evidence>
<gene>
    <name evidence="15" type="ORF">ECPE_LOCUS14621</name>
</gene>
<dbReference type="AlphaFoldDB" id="A0A183B5Y6"/>
<feature type="transmembrane region" description="Helical" evidence="13">
    <location>
        <begin position="188"/>
        <end position="206"/>
    </location>
</feature>
<dbReference type="Gene3D" id="1.10.472.10">
    <property type="entry name" value="Cyclin-like"/>
    <property type="match status" value="1"/>
</dbReference>
<dbReference type="Gene3D" id="1.10.472.170">
    <property type="match status" value="1"/>
</dbReference>
<name>A0A183B5Y6_9TREM</name>
<feature type="region of interest" description="Disordered" evidence="12">
    <location>
        <begin position="1"/>
        <end position="37"/>
    </location>
</feature>
<dbReference type="SMART" id="SM00385">
    <property type="entry name" value="CYCLIN"/>
    <property type="match status" value="1"/>
</dbReference>
<dbReference type="GO" id="GO:0017025">
    <property type="term" value="F:TBP-class protein binding"/>
    <property type="evidence" value="ECO:0007669"/>
    <property type="project" value="InterPro"/>
</dbReference>
<dbReference type="OrthoDB" id="25790at2759"/>
<keyword evidence="4" id="KW-0479">Metal-binding</keyword>
<dbReference type="WBParaSite" id="ECPE_0001466101-mRNA-1">
    <property type="protein sequence ID" value="ECPE_0001466101-mRNA-1"/>
    <property type="gene ID" value="ECPE_0001466101"/>
</dbReference>
<dbReference type="CDD" id="cd20551">
    <property type="entry name" value="CYCLIN_TFIIB_rpt1"/>
    <property type="match status" value="1"/>
</dbReference>
<dbReference type="Pfam" id="PF00382">
    <property type="entry name" value="TFIIB"/>
    <property type="match status" value="2"/>
</dbReference>
<evidence type="ECO:0000256" key="9">
    <source>
        <dbReference type="ARBA" id="ARBA00023163"/>
    </source>
</evidence>
<keyword evidence="5" id="KW-0677">Repeat</keyword>
<evidence type="ECO:0000256" key="4">
    <source>
        <dbReference type="ARBA" id="ARBA00022723"/>
    </source>
</evidence>
<keyword evidence="13" id="KW-0812">Transmembrane</keyword>
<keyword evidence="9" id="KW-0804">Transcription</keyword>
<protein>
    <recommendedName>
        <fullName evidence="3">Transcription initiation factor IIB</fullName>
    </recommendedName>
    <alternativeName>
        <fullName evidence="11">General transcription factor TFIIB</fullName>
    </alternativeName>
</protein>
<dbReference type="PANTHER" id="PTHR11618">
    <property type="entry name" value="TRANSCRIPTION INITIATION FACTOR IIB-RELATED"/>
    <property type="match status" value="1"/>
</dbReference>
<dbReference type="GO" id="GO:0070897">
    <property type="term" value="P:transcription preinitiation complex assembly"/>
    <property type="evidence" value="ECO:0007669"/>
    <property type="project" value="InterPro"/>
</dbReference>
<proteinExistence type="inferred from homology"/>
<keyword evidence="13" id="KW-1133">Transmembrane helix</keyword>
<dbReference type="InterPro" id="IPR023486">
    <property type="entry name" value="TFIIB_CS"/>
</dbReference>
<keyword evidence="7" id="KW-0862">Zinc</keyword>
<evidence type="ECO:0000256" key="2">
    <source>
        <dbReference type="ARBA" id="ARBA00010857"/>
    </source>
</evidence>
<evidence type="ECO:0000256" key="12">
    <source>
        <dbReference type="SAM" id="MobiDB-lite"/>
    </source>
</evidence>
<evidence type="ECO:0000256" key="1">
    <source>
        <dbReference type="ARBA" id="ARBA00004123"/>
    </source>
</evidence>
<evidence type="ECO:0000256" key="8">
    <source>
        <dbReference type="ARBA" id="ARBA00023015"/>
    </source>
</evidence>
<evidence type="ECO:0000256" key="7">
    <source>
        <dbReference type="ARBA" id="ARBA00022833"/>
    </source>
</evidence>
<feature type="compositionally biased region" description="Polar residues" evidence="12">
    <location>
        <begin position="10"/>
        <end position="29"/>
    </location>
</feature>
<dbReference type="InterPro" id="IPR036915">
    <property type="entry name" value="Cyclin-like_sf"/>
</dbReference>
<evidence type="ECO:0000256" key="3">
    <source>
        <dbReference type="ARBA" id="ARBA00013932"/>
    </source>
</evidence>
<dbReference type="PRINTS" id="PR00685">
    <property type="entry name" value="TIFACTORIIB"/>
</dbReference>
<keyword evidence="8" id="KW-0805">Transcription regulation</keyword>
<dbReference type="GO" id="GO:0097550">
    <property type="term" value="C:transcription preinitiation complex"/>
    <property type="evidence" value="ECO:0007669"/>
    <property type="project" value="TreeGrafter"/>
</dbReference>
<organism evidence="17">
    <name type="scientific">Echinostoma caproni</name>
    <dbReference type="NCBI Taxonomy" id="27848"/>
    <lineage>
        <taxon>Eukaryota</taxon>
        <taxon>Metazoa</taxon>
        <taxon>Spiralia</taxon>
        <taxon>Lophotrochozoa</taxon>
        <taxon>Platyhelminthes</taxon>
        <taxon>Trematoda</taxon>
        <taxon>Digenea</taxon>
        <taxon>Plagiorchiida</taxon>
        <taxon>Echinostomata</taxon>
        <taxon>Echinostomatoidea</taxon>
        <taxon>Echinostomatidae</taxon>
        <taxon>Echinostoma</taxon>
    </lineage>
</organism>
<dbReference type="GO" id="GO:0006367">
    <property type="term" value="P:transcription initiation at RNA polymerase II promoter"/>
    <property type="evidence" value="ECO:0007669"/>
    <property type="project" value="TreeGrafter"/>
</dbReference>
<dbReference type="InterPro" id="IPR013150">
    <property type="entry name" value="TFIIB_cyclin"/>
</dbReference>
<dbReference type="GO" id="GO:0005634">
    <property type="term" value="C:nucleus"/>
    <property type="evidence" value="ECO:0007669"/>
    <property type="project" value="UniProtKB-SubCell"/>
</dbReference>
<reference evidence="15 16" key="2">
    <citation type="submission" date="2018-11" db="EMBL/GenBank/DDBJ databases">
        <authorList>
            <consortium name="Pathogen Informatics"/>
        </authorList>
    </citation>
    <scope>NUCLEOTIDE SEQUENCE [LARGE SCALE GENOMIC DNA]</scope>
    <source>
        <strain evidence="15 16">Egypt</strain>
    </source>
</reference>
<evidence type="ECO:0000256" key="6">
    <source>
        <dbReference type="ARBA" id="ARBA00022771"/>
    </source>
</evidence>
<evidence type="ECO:0000256" key="5">
    <source>
        <dbReference type="ARBA" id="ARBA00022737"/>
    </source>
</evidence>
<dbReference type="PANTHER" id="PTHR11618:SF13">
    <property type="entry name" value="TRANSCRIPTION INITIATION FACTOR IIB"/>
    <property type="match status" value="1"/>
</dbReference>
<dbReference type="PROSITE" id="PS00782">
    <property type="entry name" value="TFIIB"/>
    <property type="match status" value="1"/>
</dbReference>
<keyword evidence="6" id="KW-0863">Zinc-finger</keyword>
<dbReference type="GO" id="GO:0008270">
    <property type="term" value="F:zinc ion binding"/>
    <property type="evidence" value="ECO:0007669"/>
    <property type="project" value="UniProtKB-KW"/>
</dbReference>
<dbReference type="InterPro" id="IPR013763">
    <property type="entry name" value="Cyclin-like_dom"/>
</dbReference>
<evidence type="ECO:0000313" key="16">
    <source>
        <dbReference type="Proteomes" id="UP000272942"/>
    </source>
</evidence>
<evidence type="ECO:0000313" key="17">
    <source>
        <dbReference type="WBParaSite" id="ECPE_0001466101-mRNA-1"/>
    </source>
</evidence>
<dbReference type="GO" id="GO:0016251">
    <property type="term" value="F:RNA polymerase II general transcription initiation factor activity"/>
    <property type="evidence" value="ECO:0007669"/>
    <property type="project" value="TreeGrafter"/>
</dbReference>
<feature type="domain" description="Cyclin-like" evidence="14">
    <location>
        <begin position="58"/>
        <end position="139"/>
    </location>
</feature>
<sequence length="212" mass="23411">MCRVGATENPLLNGSDLSTMISGSSLSDSRQVDEQGKPLYRNRRNMSSAGRVLTGAFREISQMAEDLNLPKNISDRANLLFRQVHETKNLRGRSNDAVSTACLYMACRQEGVPRTFKEVCGVSRVSKKEIGKVFKKILKILETNVQSVTVEDFMSRFCGNLNLNIAVQRVANEVAKRALNFNLVAGRSPVSVAAAAIYMAAYALGYRKEKRG</sequence>
<dbReference type="InterPro" id="IPR000812">
    <property type="entry name" value="TFIIB"/>
</dbReference>
<reference evidence="17" key="1">
    <citation type="submission" date="2016-06" db="UniProtKB">
        <authorList>
            <consortium name="WormBaseParasite"/>
        </authorList>
    </citation>
    <scope>IDENTIFICATION</scope>
</reference>
<keyword evidence="16" id="KW-1185">Reference proteome</keyword>
<evidence type="ECO:0000256" key="11">
    <source>
        <dbReference type="ARBA" id="ARBA00031706"/>
    </source>
</evidence>
<keyword evidence="13" id="KW-0472">Membrane</keyword>
<comment type="subcellular location">
    <subcellularLocation>
        <location evidence="1">Nucleus</location>
    </subcellularLocation>
</comment>